<accession>A0AAX4PFD3</accession>
<feature type="domain" description="LamG-like jellyroll fold" evidence="7">
    <location>
        <begin position="1555"/>
        <end position="1691"/>
    </location>
</feature>
<dbReference type="InterPro" id="IPR014756">
    <property type="entry name" value="Ig_E-set"/>
</dbReference>
<feature type="domain" description="LamG-like jellyroll fold" evidence="7">
    <location>
        <begin position="2451"/>
        <end position="2586"/>
    </location>
</feature>
<name>A0AAX4PFD3_9CHLO</name>
<dbReference type="InterPro" id="IPR001298">
    <property type="entry name" value="Filamin/ABP280_rpt"/>
</dbReference>
<keyword evidence="2" id="KW-0732">Signal</keyword>
<dbReference type="PANTHER" id="PTHR46093">
    <property type="entry name" value="ACYL-COA-BINDING DOMAIN-CONTAINING PROTEIN 5"/>
    <property type="match status" value="1"/>
</dbReference>
<dbReference type="Gene3D" id="2.120.10.80">
    <property type="entry name" value="Kelch-type beta propeller"/>
    <property type="match status" value="1"/>
</dbReference>
<evidence type="ECO:0000256" key="6">
    <source>
        <dbReference type="SAM" id="MobiDB-lite"/>
    </source>
</evidence>
<dbReference type="InterPro" id="IPR013320">
    <property type="entry name" value="ConA-like_dom_sf"/>
</dbReference>
<dbReference type="SUPFAM" id="SSF117281">
    <property type="entry name" value="Kelch motif"/>
    <property type="match status" value="1"/>
</dbReference>
<evidence type="ECO:0000256" key="2">
    <source>
        <dbReference type="ARBA" id="ARBA00022729"/>
    </source>
</evidence>
<dbReference type="Pfam" id="PF13385">
    <property type="entry name" value="Laminin_G_3"/>
    <property type="match status" value="4"/>
</dbReference>
<feature type="compositionally biased region" description="Basic and acidic residues" evidence="6">
    <location>
        <begin position="971"/>
        <end position="981"/>
    </location>
</feature>
<feature type="compositionally biased region" description="Polar residues" evidence="6">
    <location>
        <begin position="961"/>
        <end position="970"/>
    </location>
</feature>
<dbReference type="InterPro" id="IPR017868">
    <property type="entry name" value="Filamin/ABP280_repeat-like"/>
</dbReference>
<dbReference type="SMART" id="SM00612">
    <property type="entry name" value="Kelch"/>
    <property type="match status" value="1"/>
</dbReference>
<dbReference type="Pfam" id="PF00630">
    <property type="entry name" value="Filamin"/>
    <property type="match status" value="1"/>
</dbReference>
<keyword evidence="4" id="KW-1015">Disulfide bond</keyword>
<dbReference type="InterPro" id="IPR018765">
    <property type="entry name" value="DUF2341"/>
</dbReference>
<proteinExistence type="predicted"/>
<dbReference type="InterPro" id="IPR006652">
    <property type="entry name" value="Kelch_1"/>
</dbReference>
<feature type="repeat" description="Filamin" evidence="5">
    <location>
        <begin position="2345"/>
        <end position="2424"/>
    </location>
</feature>
<dbReference type="Proteomes" id="UP001472866">
    <property type="component" value="Chromosome 09"/>
</dbReference>
<keyword evidence="9" id="KW-1185">Reference proteome</keyword>
<dbReference type="PROSITE" id="PS50194">
    <property type="entry name" value="FILAMIN_REPEAT"/>
    <property type="match status" value="2"/>
</dbReference>
<dbReference type="SMART" id="SM00557">
    <property type="entry name" value="IG_FLMN"/>
    <property type="match status" value="1"/>
</dbReference>
<feature type="region of interest" description="Disordered" evidence="6">
    <location>
        <begin position="1"/>
        <end position="22"/>
    </location>
</feature>
<dbReference type="SUPFAM" id="SSF49899">
    <property type="entry name" value="Concanavalin A-like lectins/glucanases"/>
    <property type="match status" value="5"/>
</dbReference>
<dbReference type="PANTHER" id="PTHR46093:SF18">
    <property type="entry name" value="FIBRONECTIN TYPE-III DOMAIN-CONTAINING PROTEIN"/>
    <property type="match status" value="1"/>
</dbReference>
<dbReference type="SUPFAM" id="SSF81296">
    <property type="entry name" value="E set domains"/>
    <property type="match status" value="2"/>
</dbReference>
<evidence type="ECO:0000313" key="9">
    <source>
        <dbReference type="Proteomes" id="UP001472866"/>
    </source>
</evidence>
<keyword evidence="1" id="KW-0880">Kelch repeat</keyword>
<evidence type="ECO:0000313" key="8">
    <source>
        <dbReference type="EMBL" id="WZN64355.1"/>
    </source>
</evidence>
<dbReference type="SMART" id="SM00560">
    <property type="entry name" value="LamGL"/>
    <property type="match status" value="2"/>
</dbReference>
<feature type="compositionally biased region" description="Basic and acidic residues" evidence="6">
    <location>
        <begin position="1"/>
        <end position="15"/>
    </location>
</feature>
<reference evidence="8 9" key="1">
    <citation type="submission" date="2024-03" db="EMBL/GenBank/DDBJ databases">
        <title>Complete genome sequence of the green alga Chloropicon roscoffensis RCC1871.</title>
        <authorList>
            <person name="Lemieux C."/>
            <person name="Pombert J.-F."/>
            <person name="Otis C."/>
            <person name="Turmel M."/>
        </authorList>
    </citation>
    <scope>NUCLEOTIDE SEQUENCE [LARGE SCALE GENOMIC DNA]</scope>
    <source>
        <strain evidence="8 9">RCC1871</strain>
    </source>
</reference>
<dbReference type="Pfam" id="PF10102">
    <property type="entry name" value="DUF2341"/>
    <property type="match status" value="1"/>
</dbReference>
<dbReference type="InterPro" id="IPR015915">
    <property type="entry name" value="Kelch-typ_b-propeller"/>
</dbReference>
<organism evidence="8 9">
    <name type="scientific">Chloropicon roscoffensis</name>
    <dbReference type="NCBI Taxonomy" id="1461544"/>
    <lineage>
        <taxon>Eukaryota</taxon>
        <taxon>Viridiplantae</taxon>
        <taxon>Chlorophyta</taxon>
        <taxon>Chloropicophyceae</taxon>
        <taxon>Chloropicales</taxon>
        <taxon>Chloropicaceae</taxon>
        <taxon>Chloropicon</taxon>
    </lineage>
</organism>
<feature type="compositionally biased region" description="Polar residues" evidence="6">
    <location>
        <begin position="1443"/>
        <end position="1453"/>
    </location>
</feature>
<evidence type="ECO:0000259" key="7">
    <source>
        <dbReference type="SMART" id="SM00560"/>
    </source>
</evidence>
<dbReference type="Gene3D" id="2.60.40.10">
    <property type="entry name" value="Immunoglobulins"/>
    <property type="match status" value="2"/>
</dbReference>
<evidence type="ECO:0000256" key="4">
    <source>
        <dbReference type="ARBA" id="ARBA00023157"/>
    </source>
</evidence>
<feature type="repeat" description="Filamin" evidence="5">
    <location>
        <begin position="2217"/>
        <end position="2324"/>
    </location>
</feature>
<keyword evidence="3" id="KW-0677">Repeat</keyword>
<dbReference type="InterPro" id="IPR006558">
    <property type="entry name" value="LamG-like"/>
</dbReference>
<evidence type="ECO:0000256" key="1">
    <source>
        <dbReference type="ARBA" id="ARBA00022441"/>
    </source>
</evidence>
<feature type="region of interest" description="Disordered" evidence="6">
    <location>
        <begin position="1437"/>
        <end position="1463"/>
    </location>
</feature>
<dbReference type="EMBL" id="CP151509">
    <property type="protein sequence ID" value="WZN64355.1"/>
    <property type="molecule type" value="Genomic_DNA"/>
</dbReference>
<dbReference type="Pfam" id="PF24681">
    <property type="entry name" value="Kelch_KLHDC2_KLHL20_DRC7"/>
    <property type="match status" value="1"/>
</dbReference>
<feature type="region of interest" description="Disordered" evidence="6">
    <location>
        <begin position="961"/>
        <end position="981"/>
    </location>
</feature>
<dbReference type="InterPro" id="IPR013783">
    <property type="entry name" value="Ig-like_fold"/>
</dbReference>
<evidence type="ECO:0000256" key="3">
    <source>
        <dbReference type="ARBA" id="ARBA00022737"/>
    </source>
</evidence>
<evidence type="ECO:0000256" key="5">
    <source>
        <dbReference type="PROSITE-ProRule" id="PRU00087"/>
    </source>
</evidence>
<sequence>MIESKREFTRLERGSAGRTSRGRRGESRVALALVLTLLLGVASSRAEASRFRYGTLSWAPTSTIDTANDLQTVEFTIRASFRRDYQWGAYYNEQWAQTSASSGTKTFYGSEGALREGSAGFDSTLAGCTDEALSSVFTQNACFDCPAGSTTGFFGCEFTDPQVDYLATDSSGNGVSGERFFLRFPPKKQNDGTTDVVPCPTPFHCDARKAETSPVFPRSTTFTNQENVVASALCDDFGNNPDKDAAKCAPWSELYGMFMGDGSSKTVELEVTDVTEDDGGRLGNSLTGVGTFTHAYKRNTDDPFVAFFTGGERFYECDYPSSPLSSIGACDGSLNSMLNNNQQGRYRLEVEVWLKGDGNRSPVVHQAPVLPIPHQLPGVRAKFQIAAMDPDGDALTFRLGDKLEMGGVTRSKTEAFPYSQQVGLAAPSRSRYDTSGKLLPNYGTEYGPFECDLDSKEVALTGRCPSDREPEQVSGLSTHSFTSTVPGLMEWNTWTASDGSPCPNAGGEGCSKLRSGFYNMVVMVSDKSDARASGVKVPVDFMTYLYDGPMHYCGESCKKNKAGLLTHADLDGIHGSCSVCGYGEGNMTTSTCQAETADGDCGIAQSVWNSEDQVLETSIVPSPTSACKLNTAPIFATTGLVNGALNNPRLDIYENSVATGSQEKPVITKYAGEDFEFYITAMDTDGCAGSTTPLSVHAVGLPVGAAFSDPEVLSVPEGTMVRRKFMWDAAGGSDARPEKSLACFYATDGYLATAEPYYCIELHLHQKPAAEEETLLRFNCKLALNWQPDLKRFVLVEGGSRYYTAMSFDDYMWHHSMVSIDDEGYGQLYVDGVAQDLEIHVGTDSSDTASYGKGTAIGNFFYTTEYANKCDGTTGGTLDPADGSCCSFRMGTACDDGTTATFDGIVDEVAVWNRGLDSDEVASTLFHMPKSLSSRRLEAPRGNQVDFSAGRTLYARFNNPCTEGPSTSSKVADEAGRSAGDDLRDDQVTIASDKKYIYTGVPWATPFMTHTTVDDSTLPIDGGITIVSYGVGLAKSPFMKCISAAEDMSVDNSFGKYDYGYKEEGSTIVIADGKEMSNAMVTLATVSHQPNDELPHLVVQSKRHPAQKSYVGQLRSDWHVTTEDNAAPDGGSMRFGNIPPFQQMPDHSWLPGDNLRESFLYGFYEAAICKLPKGLYPSRSYYLGLSNDAGITGSPKHMDMTYSEYSMKTSATASVQLTTEAKGKTFAMWFFAEDIGDATLMLLSNNLAVLWQGGQIKLMDSSTVLTTSANLALNEWHHLAVVIDDSDSVIAYTDGVKGSPAQVASVIGGYSVVNLANGFVGYIDELKVLQEAMVESKLFDVMFTRYTQPGDVYYRFNTNTGYTATPLQTAVSIVPTSVPWEPVSVDSVKLNGTAPGSVLPVSMTGGEELVVEGFNIAPSKWLKCNFGSYRDFRGYDASEEQDSASNSPGSSVGQGDLNRPDSRPYSAVQYGLNKVDRSIYSTVVSSSITKVNETSFKCPVPEFDFVRGVVLGFGEISHPDDAINVDVTETSLVCDGISYAKGFSSSSSIIENNYNGYTISLWAKPSGSPSTSQTLLAFQVSGAKSAMINFDGASGTFSYYDDKILDVSDPPTAENTASGKWHHVAVTVSGEGDGTLFLEGVPSKAFTTTSTPFPDNELTLCGGLNSTGQGENFFSGLVDEVHVFKGVLSAGDITSLAGHAAIANQVVSAQTSAGNGVSSYKSRVTSTFDLGNMEEAKTYSAWNGMTTFDIKPDEVPLQGGVDVVLIGANYDPLATTTDLGEISSMTTNQLTVHASAVSEAQVNPVNVTSGFHSVNYGDHEVEHFPQAVDLVRGLVAHFTMDRRFNEDGTGRSTIFDESGNGNDIHWMPSWTDDRHGNPNGAVMVGPTFTSLAGEMKTDFAKGLTNASICAYMRVNYPAPDASITRVGGFKMYCLTTDSSGSDIVSVNLRSVDETEASALKGPLKSVFSGNLLSGLSAVVDEVWIWDRVLTPYEVMLRYDLDDYAIDLSQTPIHVRNAAAASPMPSIASFELWVKPKSFGLDQTLLKTSSFELGFSSSGSLHLVVDVTDSSCTCTSCLAYEEYTSWKATLQPNKWAHVGISITGKTVLLFVDGVLVDEVTFQALPSDRSLNTYSAMDAEQDLLFTIGSTFDGHLYDVRLSEDFKNAASYRTTTVCPTAAAGNDIYFALNNGNSVEFPSKSDLFIVIPQKSAWTSAVFDDDTQLENTVLYGPGLISATSASPGHFTITSRTACMRKRRTGGDDFEVDFQHKEDGTKTTISALSANDGNYHVSYSGLQCGTHEMAISSNGVVVKTLDVNVAPSETSTSASYVVDLSSIASPNVIGCFGSFARFNIQSMDGYGCKSGTDGSDNWVANITGPDNFVVNGVHTMDGLYQVSFVPPAAGKYVVEVKLGTTTFTSFCIEVCVGSAMYFYGNTAVEFADSGSTFSLEGNTGLTMEAWVKPLSDSGQDSYILLKDSYTQKDEYIKGFDLAITDSLSSISASVYVGAGETRSISAPVPPLTSWTHLSVVYAGAEMNVYVNGELKASKPFSESKPVHVNPYSHPLTVGYGFSGIIDEVKVFSYGKSAGQVLESMYCPSFLEKEKLVAYVGFNKASEGVAPTALTGTKNPGSLTSVGGTGVGPKPVGQVTTSSDIPYASSSGDGVGIVGAAYTTAKLNSTASAGLYLMDVEVRDKCGFRYTGTDLNAVTVEFKTFEERYLKGAPAHLTGNVISGSSYPNTDIVCGSGTGTYLVTGQLSEAGNYSVTVSVSGEVASEHEITVSPAEFAAFEVIQPGLANFVAGVSSSLGIVPTDGHGNSICWLDVSPYDANLMKTELSGWKLRVVNEDDLHAAFKFFGGPSPSCEEGMGLEVFFTEPGNHTIVIEADTVPQPTVHTFQVVVDPAEDWVPVEGQVPSETNRLLHSAFAYKGDMYIFGGATGANEYRSDMYKLGGLSLYSGTSYMRTVVIPPESSTIVLLHLNTLELVGMGRMLPTCMDIHFVHNKELLPYWIDPHSEGCISENTKVYIRIPDGAQGSSINMYYGNAGMHDVHPRTSVSQVFDLSESGARVLNYESYEFAVEEGLTDAPLPVRMTNVQTGSDVFMLQNEASYVTEELIPINPTVSGASCKAVKDQQGISDAGRGTRDADCKRCEEGYRWWPCNTDGCVCSDSEDSPLDWFGSTGPRLPGSDSVITIPADKVLESYTLTARMYDPHTPSEASYWISPNYKNATSTFVAAGIHSPSHSEKYCTASPWKASGVTRSQGWHTIEIAGTPDSTTVKIDGAVVRQDDFGSLFTGISMSLGPGVLFDSLVVIPSGSVTPLQSTGAANDLRVSYKPDRSWQAVHTAASPSARVSAAGALVPSSLADSDSYYLFGGERNGYAFNDLWRYDFTSETFTFVSVSNASPPGRYDHAAIATSDGRLVIIGGRDASGTALKDIWAFDPLAKSWSEVGEIVSPAFGLAAAAVGNDVYVLGGKESGGLSSRFQKCSPHAGGYACEDITGGCPLELGQSVNEVGMSPRYRHSMFAVGGDNLYVYGGHESEVQGSGIIEVELTHQAQGAAGDARVYNFDPASCHWTVAMEDLCKADGDSSPCVKYDGAAGPLEDGAFLHNYDHTGALGVPTVFTVPL</sequence>
<gene>
    <name evidence="8" type="ORF">HKI87_09g59110</name>
</gene>
<dbReference type="Gene3D" id="2.60.120.200">
    <property type="match status" value="5"/>
</dbReference>
<protein>
    <recommendedName>
        <fullName evidence="7">LamG-like jellyroll fold domain-containing protein</fullName>
    </recommendedName>
</protein>